<protein>
    <recommendedName>
        <fullName evidence="1">Phosphotyrosine protein phosphatase I domain-containing protein</fullName>
    </recommendedName>
</protein>
<dbReference type="EMBL" id="QGGR01000008">
    <property type="protein sequence ID" value="PWK46910.1"/>
    <property type="molecule type" value="Genomic_DNA"/>
</dbReference>
<evidence type="ECO:0000313" key="2">
    <source>
        <dbReference type="EMBL" id="PWK46910.1"/>
    </source>
</evidence>
<evidence type="ECO:0000313" key="3">
    <source>
        <dbReference type="Proteomes" id="UP000245697"/>
    </source>
</evidence>
<feature type="domain" description="Phosphotyrosine protein phosphatase I" evidence="1">
    <location>
        <begin position="5"/>
        <end position="120"/>
    </location>
</feature>
<gene>
    <name evidence="2" type="ORF">BC793_10824</name>
</gene>
<dbReference type="AlphaFoldDB" id="A0A316FGM4"/>
<dbReference type="InterPro" id="IPR023485">
    <property type="entry name" value="Ptyr_pPase"/>
</dbReference>
<dbReference type="RefSeq" id="WP_109594101.1">
    <property type="nucleotide sequence ID" value="NZ_BONA01000049.1"/>
</dbReference>
<reference evidence="2 3" key="1">
    <citation type="submission" date="2018-05" db="EMBL/GenBank/DDBJ databases">
        <title>Genomic Encyclopedia of Archaeal and Bacterial Type Strains, Phase II (KMG-II): from individual species to whole genera.</title>
        <authorList>
            <person name="Goeker M."/>
        </authorList>
    </citation>
    <scope>NUCLEOTIDE SEQUENCE [LARGE SCALE GENOMIC DNA]</scope>
    <source>
        <strain evidence="2 3">DSM 45184</strain>
    </source>
</reference>
<evidence type="ECO:0000259" key="1">
    <source>
        <dbReference type="SMART" id="SM00226"/>
    </source>
</evidence>
<name>A0A316FGM4_9ACTN</name>
<sequence>MTQQRTVLFVCPHGAGKSRIAAAWFNGLRLPGWTALSAGVDPQTEVSLHAARLLSGTPVRHLLDEAAPRPLSAVPAPELLVAIDCADRFTAEVRWTLECQSFDEQMCGEIHDRVRALAATLAPPS</sequence>
<dbReference type="SMART" id="SM00226">
    <property type="entry name" value="LMWPc"/>
    <property type="match status" value="1"/>
</dbReference>
<proteinExistence type="predicted"/>
<comment type="caution">
    <text evidence="2">The sequence shown here is derived from an EMBL/GenBank/DDBJ whole genome shotgun (WGS) entry which is preliminary data.</text>
</comment>
<dbReference type="OrthoDB" id="3541092at2"/>
<dbReference type="SUPFAM" id="SSF52788">
    <property type="entry name" value="Phosphotyrosine protein phosphatases I"/>
    <property type="match status" value="1"/>
</dbReference>
<organism evidence="2 3">
    <name type="scientific">Actinoplanes xinjiangensis</name>
    <dbReference type="NCBI Taxonomy" id="512350"/>
    <lineage>
        <taxon>Bacteria</taxon>
        <taxon>Bacillati</taxon>
        <taxon>Actinomycetota</taxon>
        <taxon>Actinomycetes</taxon>
        <taxon>Micromonosporales</taxon>
        <taxon>Micromonosporaceae</taxon>
        <taxon>Actinoplanes</taxon>
    </lineage>
</organism>
<dbReference type="InterPro" id="IPR036196">
    <property type="entry name" value="Ptyr_pPase_sf"/>
</dbReference>
<accession>A0A316FGM4</accession>
<dbReference type="Proteomes" id="UP000245697">
    <property type="component" value="Unassembled WGS sequence"/>
</dbReference>
<keyword evidence="3" id="KW-1185">Reference proteome</keyword>
<dbReference type="Gene3D" id="3.40.50.2300">
    <property type="match status" value="1"/>
</dbReference>